<dbReference type="VEuPathDB" id="TriTrypDB:LtaPh_3648500"/>
<evidence type="ECO:0000256" key="1">
    <source>
        <dbReference type="SAM" id="MobiDB-lite"/>
    </source>
</evidence>
<accession>A0A640KUY5</accession>
<dbReference type="AlphaFoldDB" id="A0A640KUY5"/>
<keyword evidence="3" id="KW-1185">Reference proteome</keyword>
<reference evidence="2" key="1">
    <citation type="submission" date="2019-11" db="EMBL/GenBank/DDBJ databases">
        <title>Leishmania tarentolae CDS.</title>
        <authorList>
            <person name="Goto Y."/>
            <person name="Yamagishi J."/>
        </authorList>
    </citation>
    <scope>NUCLEOTIDE SEQUENCE [LARGE SCALE GENOMIC DNA]</scope>
    <source>
        <strain evidence="2">Parrot Tar II</strain>
    </source>
</reference>
<gene>
    <name evidence="2" type="ORF">LtaPh_3648500</name>
</gene>
<evidence type="ECO:0000313" key="2">
    <source>
        <dbReference type="EMBL" id="GET93570.1"/>
    </source>
</evidence>
<sequence length="163" mass="17779">MPLLPASKGKDAAAVPKKKVHPPEPCGCGADTYRAPPKGKKTPAIIVHNRGCVYQRTTCDAYPHLPLCTTCQEPCRFCLGKNRWCPHCYEKQCTFRYKRVVIGVEPLTGADVGRGKGGVDSSIIRRSASRRRTTMRMMDGKSKASNAQSRTSSKPRGTSVAVS</sequence>
<organism evidence="2 3">
    <name type="scientific">Leishmania tarentolae</name>
    <name type="common">Sauroleishmania tarentolae</name>
    <dbReference type="NCBI Taxonomy" id="5689"/>
    <lineage>
        <taxon>Eukaryota</taxon>
        <taxon>Discoba</taxon>
        <taxon>Euglenozoa</taxon>
        <taxon>Kinetoplastea</taxon>
        <taxon>Metakinetoplastina</taxon>
        <taxon>Trypanosomatida</taxon>
        <taxon>Trypanosomatidae</taxon>
        <taxon>Leishmaniinae</taxon>
        <taxon>Leishmania</taxon>
        <taxon>lizard Leishmania</taxon>
    </lineage>
</organism>
<evidence type="ECO:0000313" key="3">
    <source>
        <dbReference type="Proteomes" id="UP000419144"/>
    </source>
</evidence>
<proteinExistence type="predicted"/>
<dbReference type="EMBL" id="BLBS01000057">
    <property type="protein sequence ID" value="GET93570.1"/>
    <property type="molecule type" value="Genomic_DNA"/>
</dbReference>
<dbReference type="OrthoDB" id="263529at2759"/>
<feature type="compositionally biased region" description="Polar residues" evidence="1">
    <location>
        <begin position="143"/>
        <end position="163"/>
    </location>
</feature>
<feature type="region of interest" description="Disordered" evidence="1">
    <location>
        <begin position="1"/>
        <end position="22"/>
    </location>
</feature>
<name>A0A640KUY5_LEITA</name>
<dbReference type="Proteomes" id="UP000419144">
    <property type="component" value="Unassembled WGS sequence"/>
</dbReference>
<comment type="caution">
    <text evidence="2">The sequence shown here is derived from an EMBL/GenBank/DDBJ whole genome shotgun (WGS) entry which is preliminary data.</text>
</comment>
<feature type="region of interest" description="Disordered" evidence="1">
    <location>
        <begin position="125"/>
        <end position="163"/>
    </location>
</feature>
<protein>
    <submittedName>
        <fullName evidence="2">Unspecified product</fullName>
    </submittedName>
</protein>